<proteinExistence type="predicted"/>
<dbReference type="CDD" id="cd00377">
    <property type="entry name" value="ICL_PEPM"/>
    <property type="match status" value="1"/>
</dbReference>
<sequence length="281" mass="29715">MPRNDLADKAAQLHQLHRSLFVMPTVWDAMSALAALAAGHRAVATSSAALGQALGIKASERVTFEMLEAQIRIIAGAVPVPLVIDLEDGYPEVAGGVGQAIARIIAAGAAGANIEDSRAGHHRPLADAEDHARRIEAARRAADAHLPGFFLNGRTDLFLQHPGVEPEVSVREAIRRARLYVEAGADGIYVAAGNLSEEQIAELVAGIPRPLTLVAREGLDLRRWRELGVSRASLGTLLIREAYAAIRDKLLRIEADQGIAQAQAVDLDAAIESGRAPAGAA</sequence>
<dbReference type="EMBL" id="NEVU01000003">
    <property type="protein sequence ID" value="OZI71665.1"/>
    <property type="molecule type" value="Genomic_DNA"/>
</dbReference>
<evidence type="ECO:0000313" key="2">
    <source>
        <dbReference type="Proteomes" id="UP000216429"/>
    </source>
</evidence>
<comment type="caution">
    <text evidence="1">The sequence shown here is derived from an EMBL/GenBank/DDBJ whole genome shotgun (WGS) entry which is preliminary data.</text>
</comment>
<dbReference type="InterPro" id="IPR040442">
    <property type="entry name" value="Pyrv_kinase-like_dom_sf"/>
</dbReference>
<dbReference type="OrthoDB" id="9785398at2"/>
<reference evidence="2" key="1">
    <citation type="submission" date="2017-05" db="EMBL/GenBank/DDBJ databases">
        <title>Complete and WGS of Bordetella genogroups.</title>
        <authorList>
            <person name="Spilker T."/>
            <person name="Lipuma J."/>
        </authorList>
    </citation>
    <scope>NUCLEOTIDE SEQUENCE [LARGE SCALE GENOMIC DNA]</scope>
    <source>
        <strain evidence="2">AU6712</strain>
    </source>
</reference>
<gene>
    <name evidence="1" type="ORF">CAL22_17855</name>
</gene>
<evidence type="ECO:0000313" key="1">
    <source>
        <dbReference type="EMBL" id="OZI71665.1"/>
    </source>
</evidence>
<dbReference type="Gene3D" id="3.20.20.60">
    <property type="entry name" value="Phosphoenolpyruvate-binding domains"/>
    <property type="match status" value="1"/>
</dbReference>
<evidence type="ECO:0008006" key="3">
    <source>
        <dbReference type="Google" id="ProtNLM"/>
    </source>
</evidence>
<name>A0A261VCC0_9BORD</name>
<dbReference type="RefSeq" id="WP_094815577.1">
    <property type="nucleotide sequence ID" value="NZ_NEVU01000003.1"/>
</dbReference>
<dbReference type="Proteomes" id="UP000216429">
    <property type="component" value="Unassembled WGS sequence"/>
</dbReference>
<keyword evidence="2" id="KW-1185">Reference proteome</keyword>
<accession>A0A261VCC0</accession>
<dbReference type="Pfam" id="PF13714">
    <property type="entry name" value="PEP_mutase"/>
    <property type="match status" value="1"/>
</dbReference>
<dbReference type="AlphaFoldDB" id="A0A261VCC0"/>
<dbReference type="InterPro" id="IPR015813">
    <property type="entry name" value="Pyrv/PenolPyrv_kinase-like_dom"/>
</dbReference>
<dbReference type="PANTHER" id="PTHR42905:SF16">
    <property type="entry name" value="CARBOXYPHOSPHONOENOLPYRUVATE PHOSPHONOMUTASE-LIKE PROTEIN (AFU_ORTHOLOGUE AFUA_5G07230)"/>
    <property type="match status" value="1"/>
</dbReference>
<protein>
    <recommendedName>
        <fullName evidence="3">Isocitrate lyase/phosphoenolpyruvate mutase family protein</fullName>
    </recommendedName>
</protein>
<dbReference type="InterPro" id="IPR039556">
    <property type="entry name" value="ICL/PEPM"/>
</dbReference>
<dbReference type="GO" id="GO:0003824">
    <property type="term" value="F:catalytic activity"/>
    <property type="evidence" value="ECO:0007669"/>
    <property type="project" value="InterPro"/>
</dbReference>
<dbReference type="SUPFAM" id="SSF51621">
    <property type="entry name" value="Phosphoenolpyruvate/pyruvate domain"/>
    <property type="match status" value="1"/>
</dbReference>
<dbReference type="PANTHER" id="PTHR42905">
    <property type="entry name" value="PHOSPHOENOLPYRUVATE CARBOXYLASE"/>
    <property type="match status" value="1"/>
</dbReference>
<organism evidence="1 2">
    <name type="scientific">Bordetella genomosp. 12</name>
    <dbReference type="NCBI Taxonomy" id="463035"/>
    <lineage>
        <taxon>Bacteria</taxon>
        <taxon>Pseudomonadati</taxon>
        <taxon>Pseudomonadota</taxon>
        <taxon>Betaproteobacteria</taxon>
        <taxon>Burkholderiales</taxon>
        <taxon>Alcaligenaceae</taxon>
        <taxon>Bordetella</taxon>
    </lineage>
</organism>